<gene>
    <name evidence="2" type="ORF">GK047_12100</name>
</gene>
<protein>
    <submittedName>
        <fullName evidence="2">Uncharacterized protein</fullName>
    </submittedName>
</protein>
<accession>A0A6G3ZX09</accession>
<feature type="region of interest" description="Disordered" evidence="1">
    <location>
        <begin position="1"/>
        <end position="24"/>
    </location>
</feature>
<evidence type="ECO:0000256" key="1">
    <source>
        <dbReference type="SAM" id="MobiDB-lite"/>
    </source>
</evidence>
<sequence>MERPIGIIVSEPGPLAGQGSRSSGNFSTEWFGGAHRMIVEVTVDGQADETIIFSIAEDRSGSDPVKARDVRNNTELGYIESNSLYICETRCPTNKNFTVTIKPYVSK</sequence>
<comment type="caution">
    <text evidence="2">The sequence shown here is derived from an EMBL/GenBank/DDBJ whole genome shotgun (WGS) entry which is preliminary data.</text>
</comment>
<organism evidence="2">
    <name type="scientific">Paenibacillus sp. SYP-B3998</name>
    <dbReference type="NCBI Taxonomy" id="2678564"/>
    <lineage>
        <taxon>Bacteria</taxon>
        <taxon>Bacillati</taxon>
        <taxon>Bacillota</taxon>
        <taxon>Bacilli</taxon>
        <taxon>Bacillales</taxon>
        <taxon>Paenibacillaceae</taxon>
        <taxon>Paenibacillus</taxon>
    </lineage>
</organism>
<proteinExistence type="predicted"/>
<evidence type="ECO:0000313" key="2">
    <source>
        <dbReference type="EMBL" id="NEW06756.1"/>
    </source>
</evidence>
<dbReference type="EMBL" id="JAAIKC010000003">
    <property type="protein sequence ID" value="NEW06756.1"/>
    <property type="molecule type" value="Genomic_DNA"/>
</dbReference>
<dbReference type="RefSeq" id="WP_163946343.1">
    <property type="nucleotide sequence ID" value="NZ_JAAIKC010000003.1"/>
</dbReference>
<name>A0A6G3ZX09_9BACL</name>
<dbReference type="AlphaFoldDB" id="A0A6G3ZX09"/>
<reference evidence="2" key="1">
    <citation type="submission" date="2020-02" db="EMBL/GenBank/DDBJ databases">
        <authorList>
            <person name="Shen X.-R."/>
            <person name="Zhang Y.-X."/>
        </authorList>
    </citation>
    <scope>NUCLEOTIDE SEQUENCE</scope>
    <source>
        <strain evidence="2">SYP-B3998</strain>
    </source>
</reference>